<dbReference type="FunFam" id="3.30.160.60:FF:000141">
    <property type="entry name" value="C2H2 zinc finger protein"/>
    <property type="match status" value="1"/>
</dbReference>
<dbReference type="GO" id="GO:0000981">
    <property type="term" value="F:DNA-binding transcription factor activity, RNA polymerase II-specific"/>
    <property type="evidence" value="ECO:0007669"/>
    <property type="project" value="InterPro"/>
</dbReference>
<dbReference type="Proteomes" id="UP001271007">
    <property type="component" value="Unassembled WGS sequence"/>
</dbReference>
<dbReference type="EMBL" id="JAWDJX010000017">
    <property type="protein sequence ID" value="KAK3053242.1"/>
    <property type="molecule type" value="Genomic_DNA"/>
</dbReference>
<dbReference type="GO" id="GO:0005634">
    <property type="term" value="C:nucleus"/>
    <property type="evidence" value="ECO:0007669"/>
    <property type="project" value="UniProtKB-SubCell"/>
</dbReference>
<proteinExistence type="predicted"/>
<evidence type="ECO:0000256" key="1">
    <source>
        <dbReference type="ARBA" id="ARBA00004123"/>
    </source>
</evidence>
<dbReference type="PROSITE" id="PS00028">
    <property type="entry name" value="ZINC_FINGER_C2H2_1"/>
    <property type="match status" value="2"/>
</dbReference>
<evidence type="ECO:0000256" key="10">
    <source>
        <dbReference type="SAM" id="MobiDB-lite"/>
    </source>
</evidence>
<keyword evidence="3" id="KW-0677">Repeat</keyword>
<dbReference type="PANTHER" id="PTHR40626:SF13">
    <property type="entry name" value="RESPIRATION FACTOR 2-RELATED"/>
    <property type="match status" value="1"/>
</dbReference>
<comment type="caution">
    <text evidence="12">The sequence shown here is derived from an EMBL/GenBank/DDBJ whole genome shotgun (WGS) entry which is preliminary data.</text>
</comment>
<dbReference type="Pfam" id="PF00096">
    <property type="entry name" value="zf-C2H2"/>
    <property type="match status" value="2"/>
</dbReference>
<feature type="compositionally biased region" description="Low complexity" evidence="10">
    <location>
        <begin position="408"/>
        <end position="426"/>
    </location>
</feature>
<evidence type="ECO:0000256" key="7">
    <source>
        <dbReference type="ARBA" id="ARBA00023163"/>
    </source>
</evidence>
<evidence type="ECO:0000256" key="4">
    <source>
        <dbReference type="ARBA" id="ARBA00022771"/>
    </source>
</evidence>
<gene>
    <name evidence="12" type="ORF">LTR09_005868</name>
</gene>
<keyword evidence="7" id="KW-0804">Transcription</keyword>
<dbReference type="PANTHER" id="PTHR40626">
    <property type="entry name" value="MIP31509P"/>
    <property type="match status" value="1"/>
</dbReference>
<keyword evidence="6" id="KW-0805">Transcription regulation</keyword>
<dbReference type="GO" id="GO:0008270">
    <property type="term" value="F:zinc ion binding"/>
    <property type="evidence" value="ECO:0007669"/>
    <property type="project" value="UniProtKB-KW"/>
</dbReference>
<feature type="region of interest" description="Disordered" evidence="10">
    <location>
        <begin position="535"/>
        <end position="602"/>
    </location>
</feature>
<dbReference type="AlphaFoldDB" id="A0AAJ0DFT5"/>
<dbReference type="InterPro" id="IPR013087">
    <property type="entry name" value="Znf_C2H2_type"/>
</dbReference>
<keyword evidence="2" id="KW-0479">Metal-binding</keyword>
<organism evidence="12 13">
    <name type="scientific">Extremus antarcticus</name>
    <dbReference type="NCBI Taxonomy" id="702011"/>
    <lineage>
        <taxon>Eukaryota</taxon>
        <taxon>Fungi</taxon>
        <taxon>Dikarya</taxon>
        <taxon>Ascomycota</taxon>
        <taxon>Pezizomycotina</taxon>
        <taxon>Dothideomycetes</taxon>
        <taxon>Dothideomycetidae</taxon>
        <taxon>Mycosphaerellales</taxon>
        <taxon>Extremaceae</taxon>
        <taxon>Extremus</taxon>
    </lineage>
</organism>
<evidence type="ECO:0000256" key="2">
    <source>
        <dbReference type="ARBA" id="ARBA00022723"/>
    </source>
</evidence>
<evidence type="ECO:0000256" key="9">
    <source>
        <dbReference type="PROSITE-ProRule" id="PRU00042"/>
    </source>
</evidence>
<dbReference type="FunFam" id="3.30.160.60:FF:000757">
    <property type="entry name" value="Transcription factor Msn2p"/>
    <property type="match status" value="1"/>
</dbReference>
<dbReference type="InterPro" id="IPR036236">
    <property type="entry name" value="Znf_C2H2_sf"/>
</dbReference>
<evidence type="ECO:0000313" key="13">
    <source>
        <dbReference type="Proteomes" id="UP001271007"/>
    </source>
</evidence>
<sequence length="602" mass="65943">MDYSAQTTPPMAQSPFFYYNPDPSPETRQHGHFTPHPHAHQHGLPMPMLPSSPEHMMAYQQQMYQRPHSAGAPMQYQQAPQYIHHPMLTPAASPRAQHQKPNYILHQVPHGLIPINTEYSSYFPATPTLSASGSFSSVDSPPSTADVVPTPVSGMFFPRPMHGMYQAVKQGCEDEVFSEVLSAGDWTRPGSPPMTPVFLHPNSTLPQDGSYHIASGMAQTISPSPSPVPRSVASEQDVCDPRNLTVANSPDPPMPTFSNADEEQTMYKAVSHPEQVTIVTPEELTSLGGLPSFEPIFELDDEEFGVTIPFSGEGVYFHGNKRQKLDELASIGLVEDDGFFSESSFSDEDEFGFNGFSSPSASDMSEMSLPDLAEDAPRKRKAKRASEASTQATQDANEQQSENNTSGAQSSASEPTESTATTPAQSGSVSRRGRKQSLTDDPSKTFVCTLCSRRFRRQEHLKRHYRSLHTHDKPFECTDCGKKFSRSDNLSQHQRTHGAGTMIMGVLAQPNEHQMQHPPIESVNGGEAGSLIRPKSEQQQFPPPPPAPQHRLSPDAGELGAMLFDVTAQVAGSSSSSVAYHSDGSSQMSNQRPSQKKRKREA</sequence>
<reference evidence="12" key="1">
    <citation type="submission" date="2023-04" db="EMBL/GenBank/DDBJ databases">
        <title>Black Yeasts Isolated from many extreme environments.</title>
        <authorList>
            <person name="Coleine C."/>
            <person name="Stajich J.E."/>
            <person name="Selbmann L."/>
        </authorList>
    </citation>
    <scope>NUCLEOTIDE SEQUENCE</scope>
    <source>
        <strain evidence="12">CCFEE 5312</strain>
    </source>
</reference>
<dbReference type="SUPFAM" id="SSF57667">
    <property type="entry name" value="beta-beta-alpha zinc fingers"/>
    <property type="match status" value="1"/>
</dbReference>
<evidence type="ECO:0000256" key="5">
    <source>
        <dbReference type="ARBA" id="ARBA00022833"/>
    </source>
</evidence>
<keyword evidence="5" id="KW-0862">Zinc</keyword>
<dbReference type="GO" id="GO:0000978">
    <property type="term" value="F:RNA polymerase II cis-regulatory region sequence-specific DNA binding"/>
    <property type="evidence" value="ECO:0007669"/>
    <property type="project" value="InterPro"/>
</dbReference>
<keyword evidence="4 9" id="KW-0863">Zinc-finger</keyword>
<evidence type="ECO:0000259" key="11">
    <source>
        <dbReference type="PROSITE" id="PS50157"/>
    </source>
</evidence>
<evidence type="ECO:0000313" key="12">
    <source>
        <dbReference type="EMBL" id="KAK3053242.1"/>
    </source>
</evidence>
<evidence type="ECO:0000256" key="8">
    <source>
        <dbReference type="ARBA" id="ARBA00023242"/>
    </source>
</evidence>
<keyword evidence="8" id="KW-0539">Nucleus</keyword>
<protein>
    <recommendedName>
        <fullName evidence="11">C2H2-type domain-containing protein</fullName>
    </recommendedName>
</protein>
<name>A0AAJ0DFT5_9PEZI</name>
<feature type="compositionally biased region" description="Low complexity" evidence="10">
    <location>
        <begin position="573"/>
        <end position="586"/>
    </location>
</feature>
<dbReference type="GO" id="GO:0000785">
    <property type="term" value="C:chromatin"/>
    <property type="evidence" value="ECO:0007669"/>
    <property type="project" value="TreeGrafter"/>
</dbReference>
<feature type="region of interest" description="Disordered" evidence="10">
    <location>
        <begin position="374"/>
        <end position="442"/>
    </location>
</feature>
<dbReference type="PROSITE" id="PS50157">
    <property type="entry name" value="ZINC_FINGER_C2H2_2"/>
    <property type="match status" value="2"/>
</dbReference>
<feature type="region of interest" description="Disordered" evidence="10">
    <location>
        <begin position="21"/>
        <end position="41"/>
    </location>
</feature>
<feature type="compositionally biased region" description="Polar residues" evidence="10">
    <location>
        <begin position="387"/>
        <end position="407"/>
    </location>
</feature>
<dbReference type="InterPro" id="IPR051059">
    <property type="entry name" value="VerF-like"/>
</dbReference>
<feature type="compositionally biased region" description="Basic residues" evidence="10">
    <location>
        <begin position="30"/>
        <end position="41"/>
    </location>
</feature>
<accession>A0AAJ0DFT5</accession>
<evidence type="ECO:0000256" key="6">
    <source>
        <dbReference type="ARBA" id="ARBA00023015"/>
    </source>
</evidence>
<dbReference type="SMART" id="SM00355">
    <property type="entry name" value="ZnF_C2H2"/>
    <property type="match status" value="2"/>
</dbReference>
<feature type="domain" description="C2H2-type" evidence="11">
    <location>
        <begin position="475"/>
        <end position="497"/>
    </location>
</feature>
<comment type="subcellular location">
    <subcellularLocation>
        <location evidence="1">Nucleus</location>
    </subcellularLocation>
</comment>
<evidence type="ECO:0000256" key="3">
    <source>
        <dbReference type="ARBA" id="ARBA00022737"/>
    </source>
</evidence>
<keyword evidence="13" id="KW-1185">Reference proteome</keyword>
<dbReference type="Gene3D" id="3.30.160.60">
    <property type="entry name" value="Classic Zinc Finger"/>
    <property type="match status" value="2"/>
</dbReference>
<feature type="domain" description="C2H2-type" evidence="11">
    <location>
        <begin position="446"/>
        <end position="474"/>
    </location>
</feature>